<dbReference type="InterPro" id="IPR027417">
    <property type="entry name" value="P-loop_NTPase"/>
</dbReference>
<dbReference type="GO" id="GO:0016887">
    <property type="term" value="F:ATP hydrolysis activity"/>
    <property type="evidence" value="ECO:0007669"/>
    <property type="project" value="InterPro"/>
</dbReference>
<evidence type="ECO:0000313" key="2">
    <source>
        <dbReference type="EMBL" id="MBO8468579.1"/>
    </source>
</evidence>
<name>A0A9D9IB47_9SPIO</name>
<comment type="caution">
    <text evidence="2">The sequence shown here is derived from an EMBL/GenBank/DDBJ whole genome shotgun (WGS) entry which is preliminary data.</text>
</comment>
<reference evidence="2" key="1">
    <citation type="submission" date="2020-10" db="EMBL/GenBank/DDBJ databases">
        <authorList>
            <person name="Gilroy R."/>
        </authorList>
    </citation>
    <scope>NUCLEOTIDE SEQUENCE</scope>
    <source>
        <strain evidence="2">14700</strain>
    </source>
</reference>
<feature type="domain" description="ATPase AAA-type core" evidence="1">
    <location>
        <begin position="48"/>
        <end position="111"/>
    </location>
</feature>
<dbReference type="EMBL" id="JADIMF010000033">
    <property type="protein sequence ID" value="MBO8468579.1"/>
    <property type="molecule type" value="Genomic_DNA"/>
</dbReference>
<dbReference type="InterPro" id="IPR003959">
    <property type="entry name" value="ATPase_AAA_core"/>
</dbReference>
<dbReference type="Proteomes" id="UP000810292">
    <property type="component" value="Unassembled WGS sequence"/>
</dbReference>
<sequence length="429" mass="48477">MLLNMTIANFKSVKSPQTISFEAVKDSRLPASKVLEINDRLNVIKTSAIIGPNGAGKSSFVRALEVLKRIVMAEDGPENPLQGALTGTTFAYGIDKATPATISIEVLLDKGEPGNDEKPTTIAIYTLKANKERIYEESLYYILGTSKKLMFERKLQDDGQYAYRFGKYYRGEKKRRAAKLPENRTFLAGSARKGGQTSLELYTWFEKKLHILPMGVSTKAEAYACEMLKAHPGWGEQILNYLWALDITDINRIEVRTNDKGEDHLRFTHIYVNDKKAEGYASMFAGESLSLRRLVVIGFAFFEAFITEKTLLIDDFGQLLHPDVLCHLVEIFENCDKQSQMLVVDCNPSLLREGLLRRDAIWFAQKDQESSTVYYSLSDFKGARGRITTQQRYIQGAFGSLPIISEFWFTHDGTPVEPEKKEEVSDENA</sequence>
<dbReference type="GO" id="GO:0005524">
    <property type="term" value="F:ATP binding"/>
    <property type="evidence" value="ECO:0007669"/>
    <property type="project" value="InterPro"/>
</dbReference>
<dbReference type="AlphaFoldDB" id="A0A9D9IB47"/>
<dbReference type="SUPFAM" id="SSF52540">
    <property type="entry name" value="P-loop containing nucleoside triphosphate hydrolases"/>
    <property type="match status" value="1"/>
</dbReference>
<gene>
    <name evidence="2" type="ORF">IAA72_02190</name>
</gene>
<organism evidence="2 3">
    <name type="scientific">Candidatus Ornithospirochaeta stercoravium</name>
    <dbReference type="NCBI Taxonomy" id="2840897"/>
    <lineage>
        <taxon>Bacteria</taxon>
        <taxon>Pseudomonadati</taxon>
        <taxon>Spirochaetota</taxon>
        <taxon>Spirochaetia</taxon>
        <taxon>Spirochaetales</taxon>
        <taxon>Spirochaetaceae</taxon>
        <taxon>Spirochaetaceae incertae sedis</taxon>
        <taxon>Candidatus Ornithospirochaeta</taxon>
    </lineage>
</organism>
<dbReference type="Pfam" id="PF13304">
    <property type="entry name" value="AAA_21"/>
    <property type="match status" value="1"/>
</dbReference>
<dbReference type="Gene3D" id="3.40.50.300">
    <property type="entry name" value="P-loop containing nucleotide triphosphate hydrolases"/>
    <property type="match status" value="1"/>
</dbReference>
<reference evidence="2" key="2">
    <citation type="journal article" date="2021" name="PeerJ">
        <title>Extensive microbial diversity within the chicken gut microbiome revealed by metagenomics and culture.</title>
        <authorList>
            <person name="Gilroy R."/>
            <person name="Ravi A."/>
            <person name="Getino M."/>
            <person name="Pursley I."/>
            <person name="Horton D.L."/>
            <person name="Alikhan N.F."/>
            <person name="Baker D."/>
            <person name="Gharbi K."/>
            <person name="Hall N."/>
            <person name="Watson M."/>
            <person name="Adriaenssens E.M."/>
            <person name="Foster-Nyarko E."/>
            <person name="Jarju S."/>
            <person name="Secka A."/>
            <person name="Antonio M."/>
            <person name="Oren A."/>
            <person name="Chaudhuri R.R."/>
            <person name="La Ragione R."/>
            <person name="Hildebrand F."/>
            <person name="Pallen M.J."/>
        </authorList>
    </citation>
    <scope>NUCLEOTIDE SEQUENCE</scope>
    <source>
        <strain evidence="2">14700</strain>
    </source>
</reference>
<proteinExistence type="predicted"/>
<evidence type="ECO:0000259" key="1">
    <source>
        <dbReference type="Pfam" id="PF13304"/>
    </source>
</evidence>
<protein>
    <submittedName>
        <fullName evidence="2">AAA family ATPase</fullName>
    </submittedName>
</protein>
<dbReference type="PANTHER" id="PTHR40396">
    <property type="entry name" value="ATPASE-LIKE PROTEIN"/>
    <property type="match status" value="1"/>
</dbReference>
<evidence type="ECO:0000313" key="3">
    <source>
        <dbReference type="Proteomes" id="UP000810292"/>
    </source>
</evidence>
<dbReference type="PANTHER" id="PTHR40396:SF1">
    <property type="entry name" value="ATPASE AAA-TYPE CORE DOMAIN-CONTAINING PROTEIN"/>
    <property type="match status" value="1"/>
</dbReference>
<accession>A0A9D9IB47</accession>